<gene>
    <name evidence="5" type="ORF">UFOPK3204_00751</name>
</gene>
<dbReference type="InterPro" id="IPR020094">
    <property type="entry name" value="TruA/RsuA/RluB/E/F_N"/>
</dbReference>
<dbReference type="GO" id="GO:0003723">
    <property type="term" value="F:RNA binding"/>
    <property type="evidence" value="ECO:0007669"/>
    <property type="project" value="InterPro"/>
</dbReference>
<dbReference type="NCBIfam" id="TIGR00071">
    <property type="entry name" value="hisT_truA"/>
    <property type="match status" value="1"/>
</dbReference>
<dbReference type="Gene3D" id="3.30.70.660">
    <property type="entry name" value="Pseudouridine synthase I, catalytic domain, C-terminal subdomain"/>
    <property type="match status" value="1"/>
</dbReference>
<feature type="domain" description="Pseudouridine synthase I TruA alpha/beta" evidence="4">
    <location>
        <begin position="9"/>
        <end position="102"/>
    </location>
</feature>
<dbReference type="PANTHER" id="PTHR11142:SF0">
    <property type="entry name" value="TRNA PSEUDOURIDINE SYNTHASE-LIKE 1"/>
    <property type="match status" value="1"/>
</dbReference>
<dbReference type="HAMAP" id="MF_00171">
    <property type="entry name" value="TruA"/>
    <property type="match status" value="1"/>
</dbReference>
<dbReference type="Pfam" id="PF01416">
    <property type="entry name" value="PseudoU_synth_1"/>
    <property type="match status" value="2"/>
</dbReference>
<dbReference type="InterPro" id="IPR020097">
    <property type="entry name" value="PsdUridine_synth_TruA_a/b_dom"/>
</dbReference>
<keyword evidence="2" id="KW-0819">tRNA processing</keyword>
<dbReference type="InterPro" id="IPR020103">
    <property type="entry name" value="PsdUridine_synth_cat_dom_sf"/>
</dbReference>
<dbReference type="PIRSF" id="PIRSF001430">
    <property type="entry name" value="tRNA_psdUrid_synth"/>
    <property type="match status" value="1"/>
</dbReference>
<comment type="similarity">
    <text evidence="1">Belongs to the tRNA pseudouridine synthase TruA family.</text>
</comment>
<sequence>MSRFRLDIAYDGREFAGWARQRELRTVQGVLEQILANLVGAEVEITCAGRTDAGVHARGQVAHIDVTNWPTDLDTWRLNRALPDDIRVLAICAVPNEFDARFSALWRRYTYRVSDSPIGPAPLDRGQVLQWGKSLDLELMNSASRPLLGEHDFTAYCKMREGASAVRELLDLHSQRVGSDIVITVTADAFCHSMVRSLIGALLPVGDGRKPVTWPFEMLTSGIRGATVMPPFPLVLEEVGYPPDGQLLDRQLQTKQRRTLSEPEA</sequence>
<dbReference type="InterPro" id="IPR001406">
    <property type="entry name" value="PsdUridine_synth_TruA"/>
</dbReference>
<keyword evidence="3" id="KW-0413">Isomerase</keyword>
<evidence type="ECO:0000256" key="1">
    <source>
        <dbReference type="ARBA" id="ARBA00009375"/>
    </source>
</evidence>
<evidence type="ECO:0000256" key="2">
    <source>
        <dbReference type="ARBA" id="ARBA00022694"/>
    </source>
</evidence>
<feature type="domain" description="Pseudouridine synthase I TruA alpha/beta" evidence="4">
    <location>
        <begin position="143"/>
        <end position="242"/>
    </location>
</feature>
<dbReference type="PANTHER" id="PTHR11142">
    <property type="entry name" value="PSEUDOURIDYLATE SYNTHASE"/>
    <property type="match status" value="1"/>
</dbReference>
<reference evidence="5" key="1">
    <citation type="submission" date="2020-05" db="EMBL/GenBank/DDBJ databases">
        <authorList>
            <person name="Chiriac C."/>
            <person name="Salcher M."/>
            <person name="Ghai R."/>
            <person name="Kavagutti S V."/>
        </authorList>
    </citation>
    <scope>NUCLEOTIDE SEQUENCE</scope>
</reference>
<dbReference type="Gene3D" id="3.30.70.580">
    <property type="entry name" value="Pseudouridine synthase I, catalytic domain, N-terminal subdomain"/>
    <property type="match status" value="1"/>
</dbReference>
<name>A0A6J7A8R0_9ZZZZ</name>
<dbReference type="EMBL" id="CAFABK010000026">
    <property type="protein sequence ID" value="CAB4829233.1"/>
    <property type="molecule type" value="Genomic_DNA"/>
</dbReference>
<proteinExistence type="inferred from homology"/>
<evidence type="ECO:0000259" key="4">
    <source>
        <dbReference type="Pfam" id="PF01416"/>
    </source>
</evidence>
<dbReference type="SUPFAM" id="SSF55120">
    <property type="entry name" value="Pseudouridine synthase"/>
    <property type="match status" value="1"/>
</dbReference>
<organism evidence="5">
    <name type="scientific">freshwater metagenome</name>
    <dbReference type="NCBI Taxonomy" id="449393"/>
    <lineage>
        <taxon>unclassified sequences</taxon>
        <taxon>metagenomes</taxon>
        <taxon>ecological metagenomes</taxon>
    </lineage>
</organism>
<dbReference type="GO" id="GO:0031119">
    <property type="term" value="P:tRNA pseudouridine synthesis"/>
    <property type="evidence" value="ECO:0007669"/>
    <property type="project" value="TreeGrafter"/>
</dbReference>
<dbReference type="InterPro" id="IPR020095">
    <property type="entry name" value="PsdUridine_synth_TruA_C"/>
</dbReference>
<evidence type="ECO:0000256" key="3">
    <source>
        <dbReference type="ARBA" id="ARBA00023235"/>
    </source>
</evidence>
<dbReference type="CDD" id="cd02570">
    <property type="entry name" value="PseudoU_synth_EcTruA"/>
    <property type="match status" value="1"/>
</dbReference>
<dbReference type="GO" id="GO:0009982">
    <property type="term" value="F:pseudouridine synthase activity"/>
    <property type="evidence" value="ECO:0007669"/>
    <property type="project" value="InterPro"/>
</dbReference>
<protein>
    <submittedName>
        <fullName evidence="5">Unannotated protein</fullName>
    </submittedName>
</protein>
<dbReference type="AlphaFoldDB" id="A0A6J7A8R0"/>
<dbReference type="FunFam" id="3.30.70.580:FF:000001">
    <property type="entry name" value="tRNA pseudouridine synthase A"/>
    <property type="match status" value="1"/>
</dbReference>
<evidence type="ECO:0000313" key="5">
    <source>
        <dbReference type="EMBL" id="CAB4829233.1"/>
    </source>
</evidence>
<accession>A0A6J7A8R0</accession>